<comment type="caution">
    <text evidence="3">The sequence shown here is derived from an EMBL/GenBank/DDBJ whole genome shotgun (WGS) entry which is preliminary data.</text>
</comment>
<dbReference type="AlphaFoldDB" id="A0A0W0ZBJ5"/>
<proteinExistence type="predicted"/>
<reference evidence="3 4" key="1">
    <citation type="submission" date="2015-11" db="EMBL/GenBank/DDBJ databases">
        <title>Genomic analysis of 38 Legionella species identifies large and diverse effector repertoires.</title>
        <authorList>
            <person name="Burstein D."/>
            <person name="Amaro F."/>
            <person name="Zusman T."/>
            <person name="Lifshitz Z."/>
            <person name="Cohen O."/>
            <person name="Gilbert J.A."/>
            <person name="Pupko T."/>
            <person name="Shuman H.A."/>
            <person name="Segal G."/>
        </authorList>
    </citation>
    <scope>NUCLEOTIDE SEQUENCE [LARGE SCALE GENOMIC DNA]</scope>
    <source>
        <strain evidence="3 4">SC-63-C7</strain>
    </source>
</reference>
<dbReference type="OrthoDB" id="5654335at2"/>
<protein>
    <recommendedName>
        <fullName evidence="2">LepB N-terminal domain-containing protein</fullName>
    </recommendedName>
</protein>
<dbReference type="EMBL" id="LNYU01000009">
    <property type="protein sequence ID" value="KTD66500.1"/>
    <property type="molecule type" value="Genomic_DNA"/>
</dbReference>
<dbReference type="PATRIC" id="fig|45074.5.peg.472"/>
<accession>A0A0W0ZBJ5</accession>
<dbReference type="InterPro" id="IPR040519">
    <property type="entry name" value="LepB_N"/>
</dbReference>
<sequence length="578" mass="63868">MKKITSFNLASSTSTGGVTGSVRVKGRVDGKNYQLKPSILDNTLVRQVKAHRTDRENFGEVIASFVGRALLKDIAPDAIPAVSLVYDSYNQKALIASKYLEGDVGGVRTLDQFAEEQGARIASHAKFVSGNQIQQGTVGMESESISPLKSSLALAICISAILGDHDVNPGNMMVITRNGENTVARIDFGHAFNDLLHAPAVLGGGVLNANNPIKDFINREKIAGIKKGDPSKLWRDYPGFVFSPEIAGALNVVGNISDDKITEGITGAKKEFNALITSMLNNSDKKGIIHVRNSLAAIAKNISDTPLDNKQTIDGQIDEVFSRIQSFVITNRDNALKISNLMKTQLYINELAAAGYDINEIFDALSKNQDLQPIHGKVEWIRENKHEPPFKGDLEQYIIRKRIDYLVENDPNDPVTKASKNILDFINNYKDRVLHQKRINTVGMNKIEHIENLYSTVLHLSNSDISGALEKTREIKKELQQQFGENNAIGRSKSFEALIQIESTLSRLSQNNLSAQIDPKINVGIAPPPLKVNSNIQLDEAKDLKSEIQDVRREKELYSEKEKGIDEIESKNEVRSGF</sequence>
<dbReference type="RefSeq" id="WP_058512914.1">
    <property type="nucleotide sequence ID" value="NZ_CAAAIH010000004.1"/>
</dbReference>
<evidence type="ECO:0000313" key="3">
    <source>
        <dbReference type="EMBL" id="KTD66500.1"/>
    </source>
</evidence>
<organism evidence="3 4">
    <name type="scientific">Legionella santicrucis</name>
    <dbReference type="NCBI Taxonomy" id="45074"/>
    <lineage>
        <taxon>Bacteria</taxon>
        <taxon>Pseudomonadati</taxon>
        <taxon>Pseudomonadota</taxon>
        <taxon>Gammaproteobacteria</taxon>
        <taxon>Legionellales</taxon>
        <taxon>Legionellaceae</taxon>
        <taxon>Legionella</taxon>
    </lineage>
</organism>
<dbReference type="Proteomes" id="UP000054703">
    <property type="component" value="Unassembled WGS sequence"/>
</dbReference>
<keyword evidence="4" id="KW-1185">Reference proteome</keyword>
<dbReference type="Pfam" id="PF18640">
    <property type="entry name" value="LepB_N"/>
    <property type="match status" value="1"/>
</dbReference>
<feature type="region of interest" description="Disordered" evidence="1">
    <location>
        <begin position="559"/>
        <end position="578"/>
    </location>
</feature>
<evidence type="ECO:0000259" key="2">
    <source>
        <dbReference type="Pfam" id="PF18640"/>
    </source>
</evidence>
<name>A0A0W0ZBJ5_9GAMM</name>
<evidence type="ECO:0000256" key="1">
    <source>
        <dbReference type="SAM" id="MobiDB-lite"/>
    </source>
</evidence>
<feature type="domain" description="LepB N-terminal" evidence="2">
    <location>
        <begin position="152"/>
        <end position="197"/>
    </location>
</feature>
<evidence type="ECO:0000313" key="4">
    <source>
        <dbReference type="Proteomes" id="UP000054703"/>
    </source>
</evidence>
<gene>
    <name evidence="3" type="ORF">Lsan_0445</name>
</gene>